<evidence type="ECO:0000256" key="1">
    <source>
        <dbReference type="SAM" id="SignalP"/>
    </source>
</evidence>
<name>A0A2N9HRM6_FAGSY</name>
<organism evidence="3">
    <name type="scientific">Fagus sylvatica</name>
    <name type="common">Beechnut</name>
    <dbReference type="NCBI Taxonomy" id="28930"/>
    <lineage>
        <taxon>Eukaryota</taxon>
        <taxon>Viridiplantae</taxon>
        <taxon>Streptophyta</taxon>
        <taxon>Embryophyta</taxon>
        <taxon>Tracheophyta</taxon>
        <taxon>Spermatophyta</taxon>
        <taxon>Magnoliopsida</taxon>
        <taxon>eudicotyledons</taxon>
        <taxon>Gunneridae</taxon>
        <taxon>Pentapetalae</taxon>
        <taxon>rosids</taxon>
        <taxon>fabids</taxon>
        <taxon>Fagales</taxon>
        <taxon>Fagaceae</taxon>
        <taxon>Fagus</taxon>
    </lineage>
</organism>
<gene>
    <name evidence="3" type="ORF">FSB_LOCUS42183</name>
</gene>
<dbReference type="AlphaFoldDB" id="A0A2N9HRM6"/>
<keyword evidence="1" id="KW-0732">Signal</keyword>
<dbReference type="PANTHER" id="PTHR33681:SF20">
    <property type="entry name" value="ALGINATE LYASE 2 DOMAIN-CONTAINING PROTEIN"/>
    <property type="match status" value="1"/>
</dbReference>
<dbReference type="InterPro" id="IPR014895">
    <property type="entry name" value="Alginate_lyase_2"/>
</dbReference>
<accession>A0A2N9HRM6</accession>
<feature type="signal peptide" evidence="1">
    <location>
        <begin position="1"/>
        <end position="26"/>
    </location>
</feature>
<dbReference type="Gene3D" id="2.60.120.200">
    <property type="match status" value="1"/>
</dbReference>
<evidence type="ECO:0000259" key="2">
    <source>
        <dbReference type="Pfam" id="PF08787"/>
    </source>
</evidence>
<dbReference type="PANTHER" id="PTHR33681">
    <property type="entry name" value="BINDING PROTEIN, PUTATIVE, EXPRESSED-RELATED"/>
    <property type="match status" value="1"/>
</dbReference>
<dbReference type="EMBL" id="OIVN01003902">
    <property type="protein sequence ID" value="SPD14301.1"/>
    <property type="molecule type" value="Genomic_DNA"/>
</dbReference>
<sequence>MTSFYGSLTIFYLSFLLLVIYQSLVGDAIDPTEGFISLPFNRSYYRIQKPYDLPENQRYSFINGVHKCWVLSTDKPHTPTSNTKPRTEISIHGYPYSSGVWQFEADAYVPTGTTGVSIMQIFGAEPPSATTLMIRVYDGSLTYYRDPVLVPNVYNKWFRLNVIHDVDAAKVKVYINGDLKLERDDRRGTSHYFKCGVYTQNDPSNCMESQWKNIKVLKKK</sequence>
<evidence type="ECO:0000313" key="3">
    <source>
        <dbReference type="EMBL" id="SPD14301.1"/>
    </source>
</evidence>
<feature type="domain" description="Alginate lyase 2" evidence="2">
    <location>
        <begin position="43"/>
        <end position="216"/>
    </location>
</feature>
<protein>
    <recommendedName>
        <fullName evidence="2">Alginate lyase 2 domain-containing protein</fullName>
    </recommendedName>
</protein>
<dbReference type="Pfam" id="PF08787">
    <property type="entry name" value="Alginate_lyase2"/>
    <property type="match status" value="1"/>
</dbReference>
<feature type="chain" id="PRO_5014679896" description="Alginate lyase 2 domain-containing protein" evidence="1">
    <location>
        <begin position="27"/>
        <end position="220"/>
    </location>
</feature>
<dbReference type="InterPro" id="IPR013320">
    <property type="entry name" value="ConA-like_dom_sf"/>
</dbReference>
<proteinExistence type="predicted"/>
<dbReference type="SUPFAM" id="SSF49899">
    <property type="entry name" value="Concanavalin A-like lectins/glucanases"/>
    <property type="match status" value="1"/>
</dbReference>
<reference evidence="3" key="1">
    <citation type="submission" date="2018-02" db="EMBL/GenBank/DDBJ databases">
        <authorList>
            <person name="Cohen D.B."/>
            <person name="Kent A.D."/>
        </authorList>
    </citation>
    <scope>NUCLEOTIDE SEQUENCE</scope>
</reference>